<evidence type="ECO:0000256" key="6">
    <source>
        <dbReference type="ARBA" id="ARBA00022692"/>
    </source>
</evidence>
<dbReference type="NCBIfam" id="TIGR01843">
    <property type="entry name" value="type_I_hlyD"/>
    <property type="match status" value="1"/>
</dbReference>
<evidence type="ECO:0000256" key="10">
    <source>
        <dbReference type="SAM" id="Coils"/>
    </source>
</evidence>
<dbReference type="GO" id="GO:0005886">
    <property type="term" value="C:plasma membrane"/>
    <property type="evidence" value="ECO:0007669"/>
    <property type="project" value="UniProtKB-SubCell"/>
</dbReference>
<keyword evidence="5 9" id="KW-0997">Cell inner membrane</keyword>
<evidence type="ECO:0000256" key="2">
    <source>
        <dbReference type="ARBA" id="ARBA00009477"/>
    </source>
</evidence>
<keyword evidence="4 9" id="KW-1003">Cell membrane</keyword>
<evidence type="ECO:0000256" key="3">
    <source>
        <dbReference type="ARBA" id="ARBA00022448"/>
    </source>
</evidence>
<evidence type="ECO:0000259" key="11">
    <source>
        <dbReference type="Pfam" id="PF25994"/>
    </source>
</evidence>
<dbReference type="InterPro" id="IPR050739">
    <property type="entry name" value="MFP"/>
</dbReference>
<feature type="transmembrane region" description="Helical" evidence="9">
    <location>
        <begin position="24"/>
        <end position="43"/>
    </location>
</feature>
<keyword evidence="14" id="KW-1185">Reference proteome</keyword>
<dbReference type="GO" id="GO:0015031">
    <property type="term" value="P:protein transport"/>
    <property type="evidence" value="ECO:0007669"/>
    <property type="project" value="InterPro"/>
</dbReference>
<reference evidence="13 14" key="1">
    <citation type="submission" date="2018-07" db="EMBL/GenBank/DDBJ databases">
        <title>The draft genome of Phyllobacterium salinisoli.</title>
        <authorList>
            <person name="Liu L."/>
            <person name="Li L."/>
            <person name="Zhang X."/>
            <person name="Liang L."/>
        </authorList>
    </citation>
    <scope>NUCLEOTIDE SEQUENCE [LARGE SCALE GENOMIC DNA]</scope>
    <source>
        <strain evidence="13 14">LLAN61</strain>
    </source>
</reference>
<feature type="coiled-coil region" evidence="10">
    <location>
        <begin position="168"/>
        <end position="195"/>
    </location>
</feature>
<dbReference type="OrthoDB" id="9810980at2"/>
<evidence type="ECO:0000313" key="13">
    <source>
        <dbReference type="EMBL" id="RCS21659.1"/>
    </source>
</evidence>
<feature type="domain" description="AprE-like long alpha-helical hairpin" evidence="11">
    <location>
        <begin position="100"/>
        <end position="290"/>
    </location>
</feature>
<comment type="caution">
    <text evidence="13">The sequence shown here is derived from an EMBL/GenBank/DDBJ whole genome shotgun (WGS) entry which is preliminary data.</text>
</comment>
<evidence type="ECO:0000259" key="12">
    <source>
        <dbReference type="Pfam" id="PF26002"/>
    </source>
</evidence>
<keyword evidence="8 9" id="KW-0472">Membrane</keyword>
<dbReference type="Proteomes" id="UP000253420">
    <property type="component" value="Unassembled WGS sequence"/>
</dbReference>
<evidence type="ECO:0000256" key="8">
    <source>
        <dbReference type="ARBA" id="ARBA00023136"/>
    </source>
</evidence>
<organism evidence="13 14">
    <name type="scientific">Phyllobacterium salinisoli</name>
    <dbReference type="NCBI Taxonomy" id="1899321"/>
    <lineage>
        <taxon>Bacteria</taxon>
        <taxon>Pseudomonadati</taxon>
        <taxon>Pseudomonadota</taxon>
        <taxon>Alphaproteobacteria</taxon>
        <taxon>Hyphomicrobiales</taxon>
        <taxon>Phyllobacteriaceae</taxon>
        <taxon>Phyllobacterium</taxon>
    </lineage>
</organism>
<proteinExistence type="inferred from homology"/>
<gene>
    <name evidence="13" type="ORF">DUT91_22660</name>
</gene>
<comment type="subcellular location">
    <subcellularLocation>
        <location evidence="1 9">Cell inner membrane</location>
        <topology evidence="1 9">Single-pass membrane protein</topology>
    </subcellularLocation>
</comment>
<protein>
    <recommendedName>
        <fullName evidence="9">Membrane fusion protein (MFP) family protein</fullName>
    </recommendedName>
</protein>
<keyword evidence="6 9" id="KW-0812">Transmembrane</keyword>
<accession>A0A368JWX9</accession>
<dbReference type="PANTHER" id="PTHR30386">
    <property type="entry name" value="MEMBRANE FUSION SUBUNIT OF EMRAB-TOLC MULTIDRUG EFFLUX PUMP"/>
    <property type="match status" value="1"/>
</dbReference>
<evidence type="ECO:0000256" key="7">
    <source>
        <dbReference type="ARBA" id="ARBA00022989"/>
    </source>
</evidence>
<comment type="similarity">
    <text evidence="2 9">Belongs to the membrane fusion protein (MFP) (TC 8.A.1) family.</text>
</comment>
<evidence type="ECO:0000313" key="14">
    <source>
        <dbReference type="Proteomes" id="UP000253420"/>
    </source>
</evidence>
<evidence type="ECO:0000256" key="9">
    <source>
        <dbReference type="RuleBase" id="RU365093"/>
    </source>
</evidence>
<evidence type="ECO:0000256" key="4">
    <source>
        <dbReference type="ARBA" id="ARBA00022475"/>
    </source>
</evidence>
<dbReference type="InterPro" id="IPR010129">
    <property type="entry name" value="T1SS_HlyD"/>
</dbReference>
<dbReference type="PRINTS" id="PR01490">
    <property type="entry name" value="RTXTOXIND"/>
</dbReference>
<sequence length="449" mass="48358">MSKSAALSPPREDAPALPSMRRHLIAGIAMCAVLIVGCGGWAATANLAGAVLAPATIVVQTNLKKVQHPSGGVVGELHARNGDKVKAGDVVVRLDDTVTRSSLAVVTKSLDELEGRRARLEAERDDAAMITFSDDLMARAADGDGMRKIMLGEQRLFEARALSRSGQKAQLTERMAQLRQQIEGLEAQKSAKNEQTALIVSELKGVVSLYKQNLVQLTRLIALQRDAASLKGETGQLIASIAEAKGKIAETQLKIIQLDQDLRTEVLKELRESDGKIAELVERKIAAQDQLQRIDIRAPIDGTVHQLAVHTVGGVIGRGEILMLIVPEADALTIEAKVAPMDIDQVVIGQSALVRLSAFSQATTPELTGRVAVISADLTKDQQTAPGQMAVAYYTAQIELPPSELARLRGLKLVPGMPVEVHIQTRERKALSYFLKPLTDQIARAFKGD</sequence>
<feature type="coiled-coil region" evidence="10">
    <location>
        <begin position="103"/>
        <end position="130"/>
    </location>
</feature>
<keyword evidence="7 9" id="KW-1133">Transmembrane helix</keyword>
<dbReference type="AlphaFoldDB" id="A0A368JWX9"/>
<dbReference type="Pfam" id="PF25994">
    <property type="entry name" value="HH_AprE"/>
    <property type="match status" value="1"/>
</dbReference>
<evidence type="ECO:0000256" key="5">
    <source>
        <dbReference type="ARBA" id="ARBA00022519"/>
    </source>
</evidence>
<keyword evidence="3 9" id="KW-0813">Transport</keyword>
<evidence type="ECO:0000256" key="1">
    <source>
        <dbReference type="ARBA" id="ARBA00004377"/>
    </source>
</evidence>
<dbReference type="InterPro" id="IPR058781">
    <property type="entry name" value="HH_AprE-like"/>
</dbReference>
<dbReference type="InterPro" id="IPR058982">
    <property type="entry name" value="Beta-barrel_AprE"/>
</dbReference>
<dbReference type="EMBL" id="QOZG01000018">
    <property type="protein sequence ID" value="RCS21659.1"/>
    <property type="molecule type" value="Genomic_DNA"/>
</dbReference>
<dbReference type="PANTHER" id="PTHR30386:SF17">
    <property type="entry name" value="ALKALINE PROTEASE SECRETION PROTEIN APRE"/>
    <property type="match status" value="1"/>
</dbReference>
<feature type="domain" description="AprE-like beta-barrel" evidence="12">
    <location>
        <begin position="332"/>
        <end position="426"/>
    </location>
</feature>
<name>A0A368JWX9_9HYPH</name>
<dbReference type="Gene3D" id="2.40.50.100">
    <property type="match status" value="1"/>
</dbReference>
<dbReference type="RefSeq" id="WP_114442732.1">
    <property type="nucleotide sequence ID" value="NZ_QOZG01000018.1"/>
</dbReference>
<keyword evidence="10" id="KW-0175">Coiled coil</keyword>
<dbReference type="Pfam" id="PF26002">
    <property type="entry name" value="Beta-barrel_AprE"/>
    <property type="match status" value="1"/>
</dbReference>
<dbReference type="Gene3D" id="2.40.30.170">
    <property type="match status" value="1"/>
</dbReference>